<evidence type="ECO:0000259" key="1">
    <source>
        <dbReference type="SMART" id="SM00867"/>
    </source>
</evidence>
<dbReference type="Pfam" id="PF04264">
    <property type="entry name" value="YceI"/>
    <property type="match status" value="1"/>
</dbReference>
<name>A0A1T4M6L0_9BACT</name>
<dbReference type="RefSeq" id="WP_078830686.1">
    <property type="nucleotide sequence ID" value="NZ_FUWH01000003.1"/>
</dbReference>
<sequence length="175" mass="19439">MSTYKIDSAHSEITFKVKHLMITNVTGRFTAFDATMEADKEDFSDAKITFEADADSVSTNNEQRDAHLKGEDFFAADKFPKLSFVSKSFTKLGEDEYKLTGDFTIRDVTKTIELDVEYGGTMTDPWGNVKAGFEINGKINRKEFGLTWGAVTEAGGVVVSDDVKLHLSVQMIKQA</sequence>
<dbReference type="InterPro" id="IPR036761">
    <property type="entry name" value="TTHA0802/YceI-like_sf"/>
</dbReference>
<accession>A0A1T4M6L0</accession>
<evidence type="ECO:0000313" key="3">
    <source>
        <dbReference type="Proteomes" id="UP000190888"/>
    </source>
</evidence>
<dbReference type="EMBL" id="FUWH01000003">
    <property type="protein sequence ID" value="SJZ62496.1"/>
    <property type="molecule type" value="Genomic_DNA"/>
</dbReference>
<evidence type="ECO:0000313" key="2">
    <source>
        <dbReference type="EMBL" id="SJZ62496.1"/>
    </source>
</evidence>
<keyword evidence="3" id="KW-1185">Reference proteome</keyword>
<dbReference type="SUPFAM" id="SSF101874">
    <property type="entry name" value="YceI-like"/>
    <property type="match status" value="1"/>
</dbReference>
<dbReference type="STRING" id="413434.SAMN04488132_103197"/>
<dbReference type="SMART" id="SM00867">
    <property type="entry name" value="YceI"/>
    <property type="match status" value="1"/>
</dbReference>
<dbReference type="PANTHER" id="PTHR34406">
    <property type="entry name" value="PROTEIN YCEI"/>
    <property type="match status" value="1"/>
</dbReference>
<organism evidence="2 3">
    <name type="scientific">Sediminibacterium ginsengisoli</name>
    <dbReference type="NCBI Taxonomy" id="413434"/>
    <lineage>
        <taxon>Bacteria</taxon>
        <taxon>Pseudomonadati</taxon>
        <taxon>Bacteroidota</taxon>
        <taxon>Chitinophagia</taxon>
        <taxon>Chitinophagales</taxon>
        <taxon>Chitinophagaceae</taxon>
        <taxon>Sediminibacterium</taxon>
    </lineage>
</organism>
<dbReference type="Proteomes" id="UP000190888">
    <property type="component" value="Unassembled WGS sequence"/>
</dbReference>
<dbReference type="InterPro" id="IPR007372">
    <property type="entry name" value="Lipid/polyisoprenoid-bd_YceI"/>
</dbReference>
<proteinExistence type="predicted"/>
<protein>
    <submittedName>
        <fullName evidence="2">Polyisoprenoid-binding protein YceI</fullName>
    </submittedName>
</protein>
<feature type="domain" description="Lipid/polyisoprenoid-binding YceI-like" evidence="1">
    <location>
        <begin position="3"/>
        <end position="172"/>
    </location>
</feature>
<dbReference type="PANTHER" id="PTHR34406:SF1">
    <property type="entry name" value="PROTEIN YCEI"/>
    <property type="match status" value="1"/>
</dbReference>
<dbReference type="AlphaFoldDB" id="A0A1T4M6L0"/>
<dbReference type="Gene3D" id="2.40.128.110">
    <property type="entry name" value="Lipid/polyisoprenoid-binding, YceI-like"/>
    <property type="match status" value="1"/>
</dbReference>
<reference evidence="2 3" key="1">
    <citation type="submission" date="2017-02" db="EMBL/GenBank/DDBJ databases">
        <authorList>
            <person name="Peterson S.W."/>
        </authorList>
    </citation>
    <scope>NUCLEOTIDE SEQUENCE [LARGE SCALE GENOMIC DNA]</scope>
    <source>
        <strain evidence="2 3">DSM 22335</strain>
    </source>
</reference>
<gene>
    <name evidence="2" type="ORF">SAMN04488132_103197</name>
</gene>